<evidence type="ECO:0000256" key="2">
    <source>
        <dbReference type="ARBA" id="ARBA00023002"/>
    </source>
</evidence>
<dbReference type="Gene3D" id="3.40.309.10">
    <property type="entry name" value="Aldehyde Dehydrogenase, Chain A, domain 2"/>
    <property type="match status" value="1"/>
</dbReference>
<dbReference type="InterPro" id="IPR029510">
    <property type="entry name" value="Ald_DH_CS_GLU"/>
</dbReference>
<dbReference type="Gene3D" id="3.40.605.10">
    <property type="entry name" value="Aldehyde Dehydrogenase, Chain A, domain 1"/>
    <property type="match status" value="1"/>
</dbReference>
<evidence type="ECO:0000256" key="4">
    <source>
        <dbReference type="ARBA" id="ARBA00049194"/>
    </source>
</evidence>
<keyword evidence="9" id="KW-1185">Reference proteome</keyword>
<dbReference type="InterPro" id="IPR016160">
    <property type="entry name" value="Ald_DH_CS_CYS"/>
</dbReference>
<protein>
    <recommendedName>
        <fullName evidence="3">aldehyde dehydrogenase (NAD(+))</fullName>
        <ecNumber evidence="3">1.2.1.3</ecNumber>
    </recommendedName>
</protein>
<dbReference type="EC" id="1.2.1.3" evidence="3"/>
<evidence type="ECO:0000313" key="9">
    <source>
        <dbReference type="Proteomes" id="UP001610563"/>
    </source>
</evidence>
<proteinExistence type="inferred from homology"/>
<feature type="domain" description="Aldehyde dehydrogenase" evidence="7">
    <location>
        <begin position="15"/>
        <end position="463"/>
    </location>
</feature>
<dbReference type="InterPro" id="IPR016161">
    <property type="entry name" value="Ald_DH/histidinol_DH"/>
</dbReference>
<evidence type="ECO:0000259" key="7">
    <source>
        <dbReference type="Pfam" id="PF00171"/>
    </source>
</evidence>
<reference evidence="8 9" key="1">
    <citation type="submission" date="2024-07" db="EMBL/GenBank/DDBJ databases">
        <title>Section-level genome sequencing and comparative genomics of Aspergillus sections Usti and Cavernicolus.</title>
        <authorList>
            <consortium name="Lawrence Berkeley National Laboratory"/>
            <person name="Nybo J.L."/>
            <person name="Vesth T.C."/>
            <person name="Theobald S."/>
            <person name="Frisvad J.C."/>
            <person name="Larsen T.O."/>
            <person name="Kjaerboelling I."/>
            <person name="Rothschild-Mancinelli K."/>
            <person name="Lyhne E.K."/>
            <person name="Kogle M.E."/>
            <person name="Barry K."/>
            <person name="Clum A."/>
            <person name="Na H."/>
            <person name="Ledsgaard L."/>
            <person name="Lin J."/>
            <person name="Lipzen A."/>
            <person name="Kuo A."/>
            <person name="Riley R."/>
            <person name="Mondo S."/>
            <person name="Labutti K."/>
            <person name="Haridas S."/>
            <person name="Pangalinan J."/>
            <person name="Salamov A.A."/>
            <person name="Simmons B.A."/>
            <person name="Magnuson J.K."/>
            <person name="Chen J."/>
            <person name="Drula E."/>
            <person name="Henrissat B."/>
            <person name="Wiebenga A."/>
            <person name="Lubbers R.J."/>
            <person name="Gomes A.C."/>
            <person name="Makela M.R."/>
            <person name="Stajich J."/>
            <person name="Grigoriev I.V."/>
            <person name="Mortensen U.H."/>
            <person name="De Vries R.P."/>
            <person name="Baker S.E."/>
            <person name="Andersen M.R."/>
        </authorList>
    </citation>
    <scope>NUCLEOTIDE SEQUENCE [LARGE SCALE GENOMIC DNA]</scope>
    <source>
        <strain evidence="8 9">CBS 209.92</strain>
    </source>
</reference>
<name>A0ABR4FJ33_9EURO</name>
<sequence length="467" mass="51153">MFFNIIDSDCSSGCSTAPLINPRTKRNLWDVPVASKADIDIAVQAARRAFGSWKLLTLEKRQHYLLELADKLETERNEIHYALANETGKSDLLAQMEIDDSLDFIKFNASQPLDDEVEFEDEKLKIISTHAPIGVVGAICPWNFPLVLAVAKIAAALVTGNCIIVKPSPFTPCATLKFAELAIPILPPGVLQALNGNNDIGQIMTLHPGIDKISFTGSTATGKKVAENAARTLKRVTLELGGNDASIVCPDVDVQAVATKLALGVFFHSGQMCVATKRVYVHQIIFAEFRDAFVQAVRAIEVKVAGHQPSLFSPLQNKMQYDIVKELIKDSRGNGYNIICGGEPEEGLPGFFITPTVVDRPPDDSQIVQKEQFGPIIPLMEWSAEDEVVARVNDTDAGLGSCVWASDIATAERIARKLEVGTVWINNFEVPSPYGYFSGWKQSGVGGEWGRQGLRSYCHTQTIQFYN</sequence>
<dbReference type="CDD" id="cd07106">
    <property type="entry name" value="ALDH_AldA-AAD23400"/>
    <property type="match status" value="1"/>
</dbReference>
<keyword evidence="2 6" id="KW-0560">Oxidoreductase</keyword>
<evidence type="ECO:0000256" key="1">
    <source>
        <dbReference type="ARBA" id="ARBA00009986"/>
    </source>
</evidence>
<dbReference type="PROSITE" id="PS00687">
    <property type="entry name" value="ALDEHYDE_DEHYDR_GLU"/>
    <property type="match status" value="1"/>
</dbReference>
<feature type="active site" evidence="5">
    <location>
        <position position="239"/>
    </location>
</feature>
<evidence type="ECO:0000256" key="6">
    <source>
        <dbReference type="RuleBase" id="RU003345"/>
    </source>
</evidence>
<evidence type="ECO:0000256" key="5">
    <source>
        <dbReference type="PROSITE-ProRule" id="PRU10007"/>
    </source>
</evidence>
<dbReference type="InterPro" id="IPR015590">
    <property type="entry name" value="Aldehyde_DH_dom"/>
</dbReference>
<organism evidence="8 9">
    <name type="scientific">Aspergillus keveii</name>
    <dbReference type="NCBI Taxonomy" id="714993"/>
    <lineage>
        <taxon>Eukaryota</taxon>
        <taxon>Fungi</taxon>
        <taxon>Dikarya</taxon>
        <taxon>Ascomycota</taxon>
        <taxon>Pezizomycotina</taxon>
        <taxon>Eurotiomycetes</taxon>
        <taxon>Eurotiomycetidae</taxon>
        <taxon>Eurotiales</taxon>
        <taxon>Aspergillaceae</taxon>
        <taxon>Aspergillus</taxon>
        <taxon>Aspergillus subgen. Nidulantes</taxon>
    </lineage>
</organism>
<dbReference type="EMBL" id="JBFTWV010000252">
    <property type="protein sequence ID" value="KAL2783256.1"/>
    <property type="molecule type" value="Genomic_DNA"/>
</dbReference>
<dbReference type="PROSITE" id="PS00070">
    <property type="entry name" value="ALDEHYDE_DEHYDR_CYS"/>
    <property type="match status" value="1"/>
</dbReference>
<dbReference type="InterPro" id="IPR016162">
    <property type="entry name" value="Ald_DH_N"/>
</dbReference>
<gene>
    <name evidence="8" type="ORF">BJX66DRAFT_134769</name>
</gene>
<dbReference type="PANTHER" id="PTHR11699">
    <property type="entry name" value="ALDEHYDE DEHYDROGENASE-RELATED"/>
    <property type="match status" value="1"/>
</dbReference>
<dbReference type="SUPFAM" id="SSF53720">
    <property type="entry name" value="ALDH-like"/>
    <property type="match status" value="1"/>
</dbReference>
<accession>A0ABR4FJ33</accession>
<evidence type="ECO:0000313" key="8">
    <source>
        <dbReference type="EMBL" id="KAL2783256.1"/>
    </source>
</evidence>
<evidence type="ECO:0000256" key="3">
    <source>
        <dbReference type="ARBA" id="ARBA00024226"/>
    </source>
</evidence>
<dbReference type="Pfam" id="PF00171">
    <property type="entry name" value="Aldedh"/>
    <property type="match status" value="1"/>
</dbReference>
<dbReference type="Proteomes" id="UP001610563">
    <property type="component" value="Unassembled WGS sequence"/>
</dbReference>
<dbReference type="InterPro" id="IPR044086">
    <property type="entry name" value="LUC3-like"/>
</dbReference>
<comment type="catalytic activity">
    <reaction evidence="4">
        <text>an aldehyde + NAD(+) + H2O = a carboxylate + NADH + 2 H(+)</text>
        <dbReference type="Rhea" id="RHEA:16185"/>
        <dbReference type="ChEBI" id="CHEBI:15377"/>
        <dbReference type="ChEBI" id="CHEBI:15378"/>
        <dbReference type="ChEBI" id="CHEBI:17478"/>
        <dbReference type="ChEBI" id="CHEBI:29067"/>
        <dbReference type="ChEBI" id="CHEBI:57540"/>
        <dbReference type="ChEBI" id="CHEBI:57945"/>
        <dbReference type="EC" id="1.2.1.3"/>
    </reaction>
</comment>
<comment type="similarity">
    <text evidence="1 6">Belongs to the aldehyde dehydrogenase family.</text>
</comment>
<dbReference type="InterPro" id="IPR016163">
    <property type="entry name" value="Ald_DH_C"/>
</dbReference>
<comment type="caution">
    <text evidence="8">The sequence shown here is derived from an EMBL/GenBank/DDBJ whole genome shotgun (WGS) entry which is preliminary data.</text>
</comment>